<protein>
    <submittedName>
        <fullName evidence="2">Uncharacterized protein</fullName>
    </submittedName>
</protein>
<organism evidence="2 3">
    <name type="scientific">Enterococcus hermanniensis</name>
    <dbReference type="NCBI Taxonomy" id="249189"/>
    <lineage>
        <taxon>Bacteria</taxon>
        <taxon>Bacillati</taxon>
        <taxon>Bacillota</taxon>
        <taxon>Bacilli</taxon>
        <taxon>Lactobacillales</taxon>
        <taxon>Enterococcaceae</taxon>
        <taxon>Enterococcus</taxon>
    </lineage>
</organism>
<sequence length="109" mass="12352">MNKKIKKRINKGLNYLMGLFVLIASYQAIIKYPTHGLNLLNLTSNHNAYSPTVLLSTLTAGAKSVMYFINSTTSMLKRKKQRKQLLVVIGAVAFIYFLPIIKAFIQQFI</sequence>
<dbReference type="EMBL" id="JXKQ01000003">
    <property type="protein sequence ID" value="OJG46152.1"/>
    <property type="molecule type" value="Genomic_DNA"/>
</dbReference>
<accession>A0A1L8TPV7</accession>
<feature type="transmembrane region" description="Helical" evidence="1">
    <location>
        <begin position="49"/>
        <end position="69"/>
    </location>
</feature>
<keyword evidence="3" id="KW-1185">Reference proteome</keyword>
<evidence type="ECO:0000313" key="2">
    <source>
        <dbReference type="EMBL" id="OJG46152.1"/>
    </source>
</evidence>
<evidence type="ECO:0000256" key="1">
    <source>
        <dbReference type="SAM" id="Phobius"/>
    </source>
</evidence>
<dbReference type="AlphaFoldDB" id="A0A1L8TPV7"/>
<reference evidence="2 3" key="1">
    <citation type="submission" date="2014-12" db="EMBL/GenBank/DDBJ databases">
        <title>Draft genome sequences of 29 type strains of Enterococci.</title>
        <authorList>
            <person name="Zhong Z."/>
            <person name="Sun Z."/>
            <person name="Liu W."/>
            <person name="Zhang W."/>
            <person name="Zhang H."/>
        </authorList>
    </citation>
    <scope>NUCLEOTIDE SEQUENCE [LARGE SCALE GENOMIC DNA]</scope>
    <source>
        <strain evidence="2 3">DSM 17122</strain>
    </source>
</reference>
<evidence type="ECO:0000313" key="3">
    <source>
        <dbReference type="Proteomes" id="UP000182077"/>
    </source>
</evidence>
<keyword evidence="1" id="KW-1133">Transmembrane helix</keyword>
<dbReference type="Proteomes" id="UP000182077">
    <property type="component" value="Unassembled WGS sequence"/>
</dbReference>
<keyword evidence="1" id="KW-0812">Transmembrane</keyword>
<gene>
    <name evidence="2" type="ORF">RV04_GL001318</name>
</gene>
<comment type="caution">
    <text evidence="2">The sequence shown here is derived from an EMBL/GenBank/DDBJ whole genome shotgun (WGS) entry which is preliminary data.</text>
</comment>
<keyword evidence="1" id="KW-0472">Membrane</keyword>
<proteinExistence type="predicted"/>
<feature type="transmembrane region" description="Helical" evidence="1">
    <location>
        <begin position="85"/>
        <end position="105"/>
    </location>
</feature>
<name>A0A1L8TPV7_9ENTE</name>
<feature type="transmembrane region" description="Helical" evidence="1">
    <location>
        <begin position="12"/>
        <end position="29"/>
    </location>
</feature>